<keyword evidence="2" id="KW-1185">Reference proteome</keyword>
<sequence>MTSDMILICTQAQAHMVFPQSCSKMAGSREFEKSGAMQPHTIGVQTGYSCQDHDAGFSARGAGGLEGLWFLIKTQLRKP</sequence>
<dbReference type="EMBL" id="GL985077">
    <property type="protein sequence ID" value="EGR45791.1"/>
    <property type="molecule type" value="Genomic_DNA"/>
</dbReference>
<reference evidence="1 2" key="1">
    <citation type="journal article" date="2008" name="Nat. Biotechnol.">
        <title>Genome sequencing and analysis of the biomass-degrading fungus Trichoderma reesei (syn. Hypocrea jecorina).</title>
        <authorList>
            <person name="Martinez D."/>
            <person name="Berka R.M."/>
            <person name="Henrissat B."/>
            <person name="Saloheimo M."/>
            <person name="Arvas M."/>
            <person name="Baker S.E."/>
            <person name="Chapman J."/>
            <person name="Chertkov O."/>
            <person name="Coutinho P.M."/>
            <person name="Cullen D."/>
            <person name="Danchin E.G."/>
            <person name="Grigoriev I.V."/>
            <person name="Harris P."/>
            <person name="Jackson M."/>
            <person name="Kubicek C.P."/>
            <person name="Han C.S."/>
            <person name="Ho I."/>
            <person name="Larrondo L.F."/>
            <person name="de Leon A.L."/>
            <person name="Magnuson J.K."/>
            <person name="Merino S."/>
            <person name="Misra M."/>
            <person name="Nelson B."/>
            <person name="Putnam N."/>
            <person name="Robbertse B."/>
            <person name="Salamov A.A."/>
            <person name="Schmoll M."/>
            <person name="Terry A."/>
            <person name="Thayer N."/>
            <person name="Westerholm-Parvinen A."/>
            <person name="Schoch C.L."/>
            <person name="Yao J."/>
            <person name="Barabote R."/>
            <person name="Nelson M.A."/>
            <person name="Detter C."/>
            <person name="Bruce D."/>
            <person name="Kuske C.R."/>
            <person name="Xie G."/>
            <person name="Richardson P."/>
            <person name="Rokhsar D.S."/>
            <person name="Lucas S.M."/>
            <person name="Rubin E.M."/>
            <person name="Dunn-Coleman N."/>
            <person name="Ward M."/>
            <person name="Brettin T.S."/>
        </authorList>
    </citation>
    <scope>NUCLEOTIDE SEQUENCE [LARGE SCALE GENOMIC DNA]</scope>
    <source>
        <strain evidence="1 2">QM6a</strain>
    </source>
</reference>
<dbReference type="RefSeq" id="XP_006968405.1">
    <property type="nucleotide sequence ID" value="XM_006968343.1"/>
</dbReference>
<evidence type="ECO:0000313" key="1">
    <source>
        <dbReference type="EMBL" id="EGR45791.1"/>
    </source>
</evidence>
<dbReference type="GeneID" id="18482201"/>
<proteinExistence type="predicted"/>
<evidence type="ECO:0000313" key="2">
    <source>
        <dbReference type="Proteomes" id="UP000008984"/>
    </source>
</evidence>
<dbReference type="KEGG" id="tre:TRIREDRAFT_110844"/>
<name>G0RT27_HYPJQ</name>
<protein>
    <submittedName>
        <fullName evidence="1">Predicted protein</fullName>
    </submittedName>
</protein>
<dbReference type="HOGENOM" id="CLU_2606354_0_0_1"/>
<dbReference type="AlphaFoldDB" id="G0RT27"/>
<gene>
    <name evidence="1" type="ORF">TRIREDRAFT_110844</name>
</gene>
<dbReference type="VEuPathDB" id="FungiDB:TRIREDRAFT_110844"/>
<organism evidence="2">
    <name type="scientific">Hypocrea jecorina (strain QM6a)</name>
    <name type="common">Trichoderma reesei</name>
    <dbReference type="NCBI Taxonomy" id="431241"/>
    <lineage>
        <taxon>Eukaryota</taxon>
        <taxon>Fungi</taxon>
        <taxon>Dikarya</taxon>
        <taxon>Ascomycota</taxon>
        <taxon>Pezizomycotina</taxon>
        <taxon>Sordariomycetes</taxon>
        <taxon>Hypocreomycetidae</taxon>
        <taxon>Hypocreales</taxon>
        <taxon>Hypocreaceae</taxon>
        <taxon>Trichoderma</taxon>
    </lineage>
</organism>
<accession>G0RT27</accession>
<dbReference type="Proteomes" id="UP000008984">
    <property type="component" value="Unassembled WGS sequence"/>
</dbReference>